<accession>A0A0B7NVW0</accession>
<evidence type="ECO:0000256" key="1">
    <source>
        <dbReference type="ARBA" id="ARBA00004370"/>
    </source>
</evidence>
<comment type="subcellular location">
    <subcellularLocation>
        <location evidence="1">Membrane</location>
    </subcellularLocation>
</comment>
<keyword evidence="4" id="KW-0406">Ion transport</keyword>
<gene>
    <name evidence="8" type="primary">atpH</name>
    <name evidence="8" type="ORF">PFCIRM138_10495</name>
</gene>
<evidence type="ECO:0000256" key="6">
    <source>
        <dbReference type="ARBA" id="ARBA00023196"/>
    </source>
</evidence>
<keyword evidence="6" id="KW-0139">CF(1)</keyword>
<evidence type="ECO:0000256" key="4">
    <source>
        <dbReference type="ARBA" id="ARBA00023065"/>
    </source>
</evidence>
<evidence type="ECO:0000256" key="2">
    <source>
        <dbReference type="ARBA" id="ARBA00022448"/>
    </source>
</evidence>
<reference evidence="8" key="1">
    <citation type="submission" date="2014-08" db="EMBL/GenBank/DDBJ databases">
        <authorList>
            <person name="Falentin Helene"/>
        </authorList>
    </citation>
    <scope>NUCLEOTIDE SEQUENCE</scope>
</reference>
<dbReference type="PANTHER" id="PTHR11910">
    <property type="entry name" value="ATP SYNTHASE DELTA CHAIN"/>
    <property type="match status" value="1"/>
</dbReference>
<sequence length="259" mass="27854">MTNVNGTRIERLDEAADKIVATSFLSTELFALVDELNAQPDLGRALTDPALEAEGRGKLAGALLGKRLSGPTVDFVVQALALDWASGREFTSGLGRQAIRIALRSTDADQVRTELNVVRETLATHDELRVAMAGHTAGEEARAKLVDQLLGDKVDPVTAMLVGRAVRDGEHVQDALWSCMELASQVLGRILARVTVARPLPAYQMAELGEQLRRLYGQPVDMAEHVDPSVLGGVRVELGDDVIDGTVATKLSEAQRELA</sequence>
<keyword evidence="5" id="KW-0472">Membrane</keyword>
<dbReference type="EMBL" id="LM676425">
    <property type="protein sequence ID" value="CEP26896.1"/>
    <property type="molecule type" value="Genomic_DNA"/>
</dbReference>
<dbReference type="InterPro" id="IPR000711">
    <property type="entry name" value="ATPase_OSCP/dsu"/>
</dbReference>
<evidence type="ECO:0000313" key="8">
    <source>
        <dbReference type="EMBL" id="CEP26896.1"/>
    </source>
</evidence>
<dbReference type="AlphaFoldDB" id="A0A0B7NVW0"/>
<evidence type="ECO:0000256" key="3">
    <source>
        <dbReference type="ARBA" id="ARBA00022781"/>
    </source>
</evidence>
<name>A0A0B7NVW0_PROFF</name>
<proteinExistence type="predicted"/>
<evidence type="ECO:0000256" key="7">
    <source>
        <dbReference type="ARBA" id="ARBA00023310"/>
    </source>
</evidence>
<dbReference type="PROSITE" id="PS00389">
    <property type="entry name" value="ATPASE_DELTA"/>
    <property type="match status" value="1"/>
</dbReference>
<dbReference type="GO" id="GO:0045259">
    <property type="term" value="C:proton-transporting ATP synthase complex"/>
    <property type="evidence" value="ECO:0007669"/>
    <property type="project" value="UniProtKB-KW"/>
</dbReference>
<dbReference type="GO" id="GO:0046933">
    <property type="term" value="F:proton-transporting ATP synthase activity, rotational mechanism"/>
    <property type="evidence" value="ECO:0007669"/>
    <property type="project" value="InterPro"/>
</dbReference>
<dbReference type="GO" id="GO:0016787">
    <property type="term" value="F:hydrolase activity"/>
    <property type="evidence" value="ECO:0007669"/>
    <property type="project" value="UniProtKB-KW"/>
</dbReference>
<keyword evidence="2" id="KW-0813">Transport</keyword>
<protein>
    <submittedName>
        <fullName evidence="8">ATP synthase delta chain</fullName>
        <ecNumber evidence="8">3.6.3.14</ecNumber>
    </submittedName>
</protein>
<organism evidence="8">
    <name type="scientific">Propionibacterium freudenreichii subsp. freudenreichii</name>
    <dbReference type="NCBI Taxonomy" id="66712"/>
    <lineage>
        <taxon>Bacteria</taxon>
        <taxon>Bacillati</taxon>
        <taxon>Actinomycetota</taxon>
        <taxon>Actinomycetes</taxon>
        <taxon>Propionibacteriales</taxon>
        <taxon>Propionibacteriaceae</taxon>
        <taxon>Propionibacterium</taxon>
    </lineage>
</organism>
<dbReference type="EC" id="3.6.3.14" evidence="8"/>
<keyword evidence="3" id="KW-0375">Hydrogen ion transport</keyword>
<evidence type="ECO:0000256" key="5">
    <source>
        <dbReference type="ARBA" id="ARBA00023136"/>
    </source>
</evidence>
<dbReference type="Pfam" id="PF00213">
    <property type="entry name" value="OSCP"/>
    <property type="match status" value="1"/>
</dbReference>
<keyword evidence="8" id="KW-0378">Hydrolase</keyword>
<dbReference type="InterPro" id="IPR020781">
    <property type="entry name" value="ATPase_OSCP/d_CS"/>
</dbReference>
<keyword evidence="7" id="KW-0066">ATP synthesis</keyword>